<reference evidence="1" key="3">
    <citation type="submission" date="2006-01" db="EMBL/GenBank/DDBJ databases">
        <authorList>
            <person name="Buell R."/>
        </authorList>
    </citation>
    <scope>NUCLEOTIDE SEQUENCE</scope>
</reference>
<evidence type="ECO:0000313" key="1">
    <source>
        <dbReference type="EMBL" id="ABA97257.2"/>
    </source>
</evidence>
<dbReference type="AlphaFoldDB" id="Q2QUZ9"/>
<accession>Q2QUZ9</accession>
<protein>
    <recommendedName>
        <fullName evidence="2">Ulp1 protease-like</fullName>
    </recommendedName>
</protein>
<evidence type="ECO:0008006" key="2">
    <source>
        <dbReference type="Google" id="ProtNLM"/>
    </source>
</evidence>
<reference evidence="1" key="2">
    <citation type="submission" date="2005-04" db="EMBL/GenBank/DDBJ databases">
        <authorList>
            <person name="Buell C.R."/>
            <person name="Wing R.A."/>
            <person name="McCombie W.A."/>
            <person name="Ouyang S."/>
        </authorList>
    </citation>
    <scope>NUCLEOTIDE SEQUENCE</scope>
</reference>
<reference evidence="1" key="1">
    <citation type="journal article" date="2005" name="BMC Biol.">
        <title>The sequence of rice chromosomes 11 and 12, rich in disease resistance genes and recent gene duplications.</title>
        <authorList>
            <consortium name="The rice chromosomes 11 and 12 sequencing consortia"/>
        </authorList>
    </citation>
    <scope>NUCLEOTIDE SEQUENCE [LARGE SCALE GENOMIC DNA]</scope>
</reference>
<dbReference type="EMBL" id="DP000011">
    <property type="protein sequence ID" value="ABA97257.2"/>
    <property type="molecule type" value="Genomic_DNA"/>
</dbReference>
<sequence>MSAPGPVQDQPLAYAPSDCIYKSNKEQLSTTVGCGQVHRIVENDLDKCRVVAPNLPMKTDDLSHSIGHGWTTQEKWLSYDYYLALDQRCSDSPITSTSTKLISGTRYRQVFYPEIPYHKRHLALKPILMFLYAVLTKPLRNLRELRLGTPRADKALSDPSETKDHENSIRHCQRLHVSMVLHQDRLRQVRQMLTRLRRRLYAYSITRERLMDLDKEYGMKRWRDESAISDLAGHRFEEEDYPVIDYESDLQTAMSTTVR</sequence>
<name>Q2QUZ9_ORYSJ</name>
<gene>
    <name evidence="1" type="ordered locus">LOC_Os12g14530</name>
</gene>
<proteinExistence type="predicted"/>
<organism evidence="1">
    <name type="scientific">Oryza sativa subsp. japonica</name>
    <name type="common">Rice</name>
    <dbReference type="NCBI Taxonomy" id="39947"/>
    <lineage>
        <taxon>Eukaryota</taxon>
        <taxon>Viridiplantae</taxon>
        <taxon>Streptophyta</taxon>
        <taxon>Embryophyta</taxon>
        <taxon>Tracheophyta</taxon>
        <taxon>Spermatophyta</taxon>
        <taxon>Magnoliopsida</taxon>
        <taxon>Liliopsida</taxon>
        <taxon>Poales</taxon>
        <taxon>Poaceae</taxon>
        <taxon>BOP clade</taxon>
        <taxon>Oryzoideae</taxon>
        <taxon>Oryzeae</taxon>
        <taxon>Oryzinae</taxon>
        <taxon>Oryza</taxon>
        <taxon>Oryza sativa</taxon>
    </lineage>
</organism>